<feature type="transmembrane region" description="Helical" evidence="7">
    <location>
        <begin position="108"/>
        <end position="130"/>
    </location>
</feature>
<dbReference type="InterPro" id="IPR001991">
    <property type="entry name" value="Na-dicarboxylate_symporter"/>
</dbReference>
<dbReference type="InterPro" id="IPR036458">
    <property type="entry name" value="Na:dicarbo_symporter_sf"/>
</dbReference>
<dbReference type="GO" id="GO:0005886">
    <property type="term" value="C:plasma membrane"/>
    <property type="evidence" value="ECO:0007669"/>
    <property type="project" value="UniProtKB-SubCell"/>
</dbReference>
<evidence type="ECO:0000256" key="5">
    <source>
        <dbReference type="ARBA" id="ARBA00022989"/>
    </source>
</evidence>
<dbReference type="SUPFAM" id="SSF118215">
    <property type="entry name" value="Proton glutamate symport protein"/>
    <property type="match status" value="1"/>
</dbReference>
<comment type="subcellular location">
    <subcellularLocation>
        <location evidence="1">Cell membrane</location>
        <topology evidence="1">Multi-pass membrane protein</topology>
    </subcellularLocation>
    <subcellularLocation>
        <location evidence="7">Membrane</location>
        <topology evidence="7">Multi-pass membrane protein</topology>
    </subcellularLocation>
</comment>
<dbReference type="Pfam" id="PF00375">
    <property type="entry name" value="SDF"/>
    <property type="match status" value="2"/>
</dbReference>
<evidence type="ECO:0000256" key="1">
    <source>
        <dbReference type="ARBA" id="ARBA00004651"/>
    </source>
</evidence>
<dbReference type="Proteomes" id="UP001146120">
    <property type="component" value="Unassembled WGS sequence"/>
</dbReference>
<reference evidence="8" key="2">
    <citation type="journal article" date="2023" name="Microbiol Resour">
        <title>Decontamination and Annotation of the Draft Genome Sequence of the Oomycete Lagenidium giganteum ARSEF 373.</title>
        <authorList>
            <person name="Morgan W.R."/>
            <person name="Tartar A."/>
        </authorList>
    </citation>
    <scope>NUCLEOTIDE SEQUENCE</scope>
    <source>
        <strain evidence="8">ARSEF 373</strain>
    </source>
</reference>
<sequence>MRRPSGGFGFHHDEDTVAYPDDDGGWLKRTLSNSNAQIMLGVVSGVAAGVLMSHMKASADVTELVNLPGKLFLRLLRLLVIPMVFASLTTGIVNIVQLGKVSAVGSRTTLYFMAMSTVASVLSLTVALSLRSLQPSRDFAATSKPQAFLSIACSNNKYFEMYNDSSMACTADAVSNPTTKLELVDLSGAIIQGAVAKVDLSEQITDILFSVFPNNIVDSFQQGVLVGIITFSIFFGAAAMKTAEHERSVLLATLAQLNDVFIFIITKLIDLSPIAVFSLVASSLGSQRSMGEAANYVGVLVLCQLEVSRALLQFVVTIGCTVHMNGTAMLFPNAVVFLASTASTDIDVGWVQMIIIIVVSVLGSIGVAPIPNAGLVMIFSVWSSAFPNHELPATFSYIVAIYWYIDRVNTFCNVVGDTYIARIIAEQVDETYESTSDH</sequence>
<evidence type="ECO:0000256" key="2">
    <source>
        <dbReference type="ARBA" id="ARBA00022448"/>
    </source>
</evidence>
<evidence type="ECO:0000313" key="9">
    <source>
        <dbReference type="Proteomes" id="UP001146120"/>
    </source>
</evidence>
<dbReference type="PANTHER" id="PTHR42865:SF7">
    <property type="entry name" value="PROTON_GLUTAMATE-ASPARTATE SYMPORTER"/>
    <property type="match status" value="1"/>
</dbReference>
<dbReference type="AlphaFoldDB" id="A0AAV2ZCW6"/>
<keyword evidence="3" id="KW-1003">Cell membrane</keyword>
<evidence type="ECO:0000256" key="3">
    <source>
        <dbReference type="ARBA" id="ARBA00022475"/>
    </source>
</evidence>
<evidence type="ECO:0000313" key="8">
    <source>
        <dbReference type="EMBL" id="DBA04141.1"/>
    </source>
</evidence>
<keyword evidence="2 7" id="KW-0813">Transport</keyword>
<feature type="transmembrane region" description="Helical" evidence="7">
    <location>
        <begin position="75"/>
        <end position="96"/>
    </location>
</feature>
<keyword evidence="9" id="KW-1185">Reference proteome</keyword>
<dbReference type="Gene3D" id="1.10.3860.10">
    <property type="entry name" value="Sodium:dicarboxylate symporter"/>
    <property type="match status" value="2"/>
</dbReference>
<evidence type="ECO:0000256" key="7">
    <source>
        <dbReference type="RuleBase" id="RU361216"/>
    </source>
</evidence>
<keyword evidence="5 7" id="KW-1133">Transmembrane helix</keyword>
<feature type="transmembrane region" description="Helical" evidence="7">
    <location>
        <begin position="220"/>
        <end position="239"/>
    </location>
</feature>
<evidence type="ECO:0000256" key="4">
    <source>
        <dbReference type="ARBA" id="ARBA00022692"/>
    </source>
</evidence>
<dbReference type="EMBL" id="DAKRPA010000011">
    <property type="protein sequence ID" value="DBA04141.1"/>
    <property type="molecule type" value="Genomic_DNA"/>
</dbReference>
<dbReference type="GO" id="GO:0015293">
    <property type="term" value="F:symporter activity"/>
    <property type="evidence" value="ECO:0007669"/>
    <property type="project" value="UniProtKB-UniRule"/>
</dbReference>
<organism evidence="8 9">
    <name type="scientific">Lagenidium giganteum</name>
    <dbReference type="NCBI Taxonomy" id="4803"/>
    <lineage>
        <taxon>Eukaryota</taxon>
        <taxon>Sar</taxon>
        <taxon>Stramenopiles</taxon>
        <taxon>Oomycota</taxon>
        <taxon>Peronosporomycetes</taxon>
        <taxon>Pythiales</taxon>
        <taxon>Pythiaceae</taxon>
    </lineage>
</organism>
<gene>
    <name evidence="8" type="ORF">N0F65_004249</name>
</gene>
<dbReference type="PRINTS" id="PR00173">
    <property type="entry name" value="EDTRNSPORT"/>
</dbReference>
<feature type="transmembrane region" description="Helical" evidence="7">
    <location>
        <begin position="260"/>
        <end position="281"/>
    </location>
</feature>
<name>A0AAV2ZCW6_9STRA</name>
<protein>
    <recommendedName>
        <fullName evidence="7">Amino acid transporter</fullName>
    </recommendedName>
</protein>
<accession>A0AAV2ZCW6</accession>
<feature type="transmembrane region" description="Helical" evidence="7">
    <location>
        <begin position="38"/>
        <end position="55"/>
    </location>
</feature>
<proteinExistence type="inferred from homology"/>
<keyword evidence="4 7" id="KW-0812">Transmembrane</keyword>
<evidence type="ECO:0000256" key="6">
    <source>
        <dbReference type="ARBA" id="ARBA00023136"/>
    </source>
</evidence>
<keyword evidence="6 7" id="KW-0472">Membrane</keyword>
<reference evidence="8" key="1">
    <citation type="submission" date="2022-11" db="EMBL/GenBank/DDBJ databases">
        <authorList>
            <person name="Morgan W.R."/>
            <person name="Tartar A."/>
        </authorList>
    </citation>
    <scope>NUCLEOTIDE SEQUENCE</scope>
    <source>
        <strain evidence="8">ARSEF 373</strain>
    </source>
</reference>
<dbReference type="PANTHER" id="PTHR42865">
    <property type="entry name" value="PROTON/GLUTAMATE-ASPARTATE SYMPORTER"/>
    <property type="match status" value="1"/>
</dbReference>
<comment type="similarity">
    <text evidence="7">Belongs to the dicarboxylate/amino acid:cation symporter (DAACS) (TC 2.A.23) family.</text>
</comment>
<comment type="caution">
    <text evidence="8">The sequence shown here is derived from an EMBL/GenBank/DDBJ whole genome shotgun (WGS) entry which is preliminary data.</text>
</comment>
<feature type="transmembrane region" description="Helical" evidence="7">
    <location>
        <begin position="349"/>
        <end position="370"/>
    </location>
</feature>
<keyword evidence="7" id="KW-0769">Symport</keyword>